<name>A0A6L2MF98_TANCI</name>
<organism evidence="2">
    <name type="scientific">Tanacetum cinerariifolium</name>
    <name type="common">Dalmatian daisy</name>
    <name type="synonym">Chrysanthemum cinerariifolium</name>
    <dbReference type="NCBI Taxonomy" id="118510"/>
    <lineage>
        <taxon>Eukaryota</taxon>
        <taxon>Viridiplantae</taxon>
        <taxon>Streptophyta</taxon>
        <taxon>Embryophyta</taxon>
        <taxon>Tracheophyta</taxon>
        <taxon>Spermatophyta</taxon>
        <taxon>Magnoliopsida</taxon>
        <taxon>eudicotyledons</taxon>
        <taxon>Gunneridae</taxon>
        <taxon>Pentapetalae</taxon>
        <taxon>asterids</taxon>
        <taxon>campanulids</taxon>
        <taxon>Asterales</taxon>
        <taxon>Asteraceae</taxon>
        <taxon>Asteroideae</taxon>
        <taxon>Anthemideae</taxon>
        <taxon>Anthemidinae</taxon>
        <taxon>Tanacetum</taxon>
    </lineage>
</organism>
<gene>
    <name evidence="2" type="ORF">Tci_044619</name>
</gene>
<dbReference type="EMBL" id="BKCJ010006533">
    <property type="protein sequence ID" value="GEU72641.1"/>
    <property type="molecule type" value="Genomic_DNA"/>
</dbReference>
<dbReference type="GO" id="GO:0003676">
    <property type="term" value="F:nucleic acid binding"/>
    <property type="evidence" value="ECO:0007669"/>
    <property type="project" value="InterPro"/>
</dbReference>
<dbReference type="InterPro" id="IPR043502">
    <property type="entry name" value="DNA/RNA_pol_sf"/>
</dbReference>
<dbReference type="GO" id="GO:0003964">
    <property type="term" value="F:RNA-directed DNA polymerase activity"/>
    <property type="evidence" value="ECO:0007669"/>
    <property type="project" value="UniProtKB-KW"/>
</dbReference>
<feature type="domain" description="Integrase catalytic" evidence="1">
    <location>
        <begin position="206"/>
        <end position="377"/>
    </location>
</feature>
<accession>A0A6L2MF98</accession>
<protein>
    <submittedName>
        <fullName evidence="2">Reverse transcriptase domain-containing protein</fullName>
    </submittedName>
</protein>
<dbReference type="InterPro" id="IPR036397">
    <property type="entry name" value="RNaseH_sf"/>
</dbReference>
<dbReference type="InterPro" id="IPR012337">
    <property type="entry name" value="RNaseH-like_sf"/>
</dbReference>
<evidence type="ECO:0000313" key="2">
    <source>
        <dbReference type="EMBL" id="GEU72641.1"/>
    </source>
</evidence>
<evidence type="ECO:0000259" key="1">
    <source>
        <dbReference type="PROSITE" id="PS50994"/>
    </source>
</evidence>
<keyword evidence="2" id="KW-0808">Transferase</keyword>
<dbReference type="InterPro" id="IPR001584">
    <property type="entry name" value="Integrase_cat-core"/>
</dbReference>
<proteinExistence type="predicted"/>
<dbReference type="PANTHER" id="PTHR37984:SF5">
    <property type="entry name" value="PROTEIN NYNRIN-LIKE"/>
    <property type="match status" value="1"/>
</dbReference>
<dbReference type="GO" id="GO:0015074">
    <property type="term" value="P:DNA integration"/>
    <property type="evidence" value="ECO:0007669"/>
    <property type="project" value="InterPro"/>
</dbReference>
<dbReference type="Gene3D" id="3.30.420.10">
    <property type="entry name" value="Ribonuclease H-like superfamily/Ribonuclease H"/>
    <property type="match status" value="1"/>
</dbReference>
<comment type="caution">
    <text evidence="2">The sequence shown here is derived from an EMBL/GenBank/DDBJ whole genome shotgun (WGS) entry which is preliminary data.</text>
</comment>
<dbReference type="AlphaFoldDB" id="A0A6L2MF98"/>
<dbReference type="InterPro" id="IPR050951">
    <property type="entry name" value="Retrovirus_Pol_polyprotein"/>
</dbReference>
<reference evidence="2" key="1">
    <citation type="journal article" date="2019" name="Sci. Rep.">
        <title>Draft genome of Tanacetum cinerariifolium, the natural source of mosquito coil.</title>
        <authorList>
            <person name="Yamashiro T."/>
            <person name="Shiraishi A."/>
            <person name="Satake H."/>
            <person name="Nakayama K."/>
        </authorList>
    </citation>
    <scope>NUCLEOTIDE SEQUENCE</scope>
</reference>
<sequence>MELNLEARLMGETLVLNRSLDLFFQNYIELDDLNVLLKLMRNQVDDLMPTIKEGEVVEEFRAINDTRIVSKFFGYPNDCDHDKKIRIDNAYNLKFSCMIDDMDAYRDDGMSDVIFGEPFLREVRNNAKRFEGMITIHGDDESVTYQMARSIPREGIVLGHKISKSGIDVDRVKVDVIAKLPHLTTIKGVRSFLGHADYVGLSAAFIKLIAGLDKMVLDEAHVSVTEGFLFWRSSELLSIAVDYLSKWVEAKALLTNDARVVVKFLKSLFSRFGIPRAIISDRGTYFCNDQFTRVMIKYGVTHQLATAYHPQSSGQVEVNGHPVKHYFRGDIPFNVALDLHTFPWTTKLGDRVKLSDSVIKNKALRGRHPMLIYFFLLSIF</sequence>
<dbReference type="PROSITE" id="PS50994">
    <property type="entry name" value="INTEGRASE"/>
    <property type="match status" value="1"/>
</dbReference>
<dbReference type="PANTHER" id="PTHR37984">
    <property type="entry name" value="PROTEIN CBG26694"/>
    <property type="match status" value="1"/>
</dbReference>
<keyword evidence="2" id="KW-0695">RNA-directed DNA polymerase</keyword>
<dbReference type="SUPFAM" id="SSF56672">
    <property type="entry name" value="DNA/RNA polymerases"/>
    <property type="match status" value="1"/>
</dbReference>
<dbReference type="SUPFAM" id="SSF53098">
    <property type="entry name" value="Ribonuclease H-like"/>
    <property type="match status" value="1"/>
</dbReference>
<dbReference type="Pfam" id="PF00665">
    <property type="entry name" value="rve"/>
    <property type="match status" value="1"/>
</dbReference>
<keyword evidence="2" id="KW-0548">Nucleotidyltransferase</keyword>